<dbReference type="Pfam" id="PF00873">
    <property type="entry name" value="ACR_tran"/>
    <property type="match status" value="1"/>
</dbReference>
<sequence length="339" mass="37628">YPTLTVRTEFPGTAPEEVETLISRPLERELGIVPHLVSISSISRAGQSDVVLEFEWDTDMNEASQDIREKVDRTRLPDDAEKPLLLRYDPSLDPILRIGLYADEGNTLFQLRELAEEEIRRELESIPGVAAVKVKGGLEEEIHVSLSERRISLLGLDISAINQRLDQANVNLPGGQLREGQTEYLVRTLNEFTSLQEISELIVTRNAGADIRLRDIADVSRGHKDREIITRVNGRESVELEIYKEADANIVAVATAVKQRIHGSPAQKAYVVGLDSTGADTGVTDSDEAVGEETPDEEADDAEEDEEAGEPDLKAQKREAARKAILHLQMTDFLSFQLP</sequence>
<evidence type="ECO:0008006" key="3">
    <source>
        <dbReference type="Google" id="ProtNLM"/>
    </source>
</evidence>
<organism evidence="2">
    <name type="scientific">marine metagenome</name>
    <dbReference type="NCBI Taxonomy" id="408172"/>
    <lineage>
        <taxon>unclassified sequences</taxon>
        <taxon>metagenomes</taxon>
        <taxon>ecological metagenomes</taxon>
    </lineage>
</organism>
<dbReference type="AlphaFoldDB" id="A0A382PV24"/>
<evidence type="ECO:0000313" key="2">
    <source>
        <dbReference type="EMBL" id="SVC76707.1"/>
    </source>
</evidence>
<dbReference type="GO" id="GO:0042910">
    <property type="term" value="F:xenobiotic transmembrane transporter activity"/>
    <property type="evidence" value="ECO:0007669"/>
    <property type="project" value="TreeGrafter"/>
</dbReference>
<dbReference type="Gene3D" id="3.30.2090.10">
    <property type="entry name" value="Multidrug efflux transporter AcrB TolC docking domain, DN and DC subdomains"/>
    <property type="match status" value="1"/>
</dbReference>
<proteinExistence type="predicted"/>
<feature type="region of interest" description="Disordered" evidence="1">
    <location>
        <begin position="278"/>
        <end position="318"/>
    </location>
</feature>
<dbReference type="Gene3D" id="3.30.70.1430">
    <property type="entry name" value="Multidrug efflux transporter AcrB pore domain"/>
    <property type="match status" value="1"/>
</dbReference>
<feature type="compositionally biased region" description="Acidic residues" evidence="1">
    <location>
        <begin position="285"/>
        <end position="310"/>
    </location>
</feature>
<evidence type="ECO:0000256" key="1">
    <source>
        <dbReference type="SAM" id="MobiDB-lite"/>
    </source>
</evidence>
<dbReference type="EMBL" id="UINC01109709">
    <property type="protein sequence ID" value="SVC76707.1"/>
    <property type="molecule type" value="Genomic_DNA"/>
</dbReference>
<dbReference type="InterPro" id="IPR001036">
    <property type="entry name" value="Acrflvin-R"/>
</dbReference>
<accession>A0A382PV24</accession>
<dbReference type="PANTHER" id="PTHR32063:SF0">
    <property type="entry name" value="SWARMING MOTILITY PROTEIN SWRC"/>
    <property type="match status" value="1"/>
</dbReference>
<dbReference type="SUPFAM" id="SSF82693">
    <property type="entry name" value="Multidrug efflux transporter AcrB pore domain, PN1, PN2, PC1 and PC2 subdomains"/>
    <property type="match status" value="2"/>
</dbReference>
<reference evidence="2" key="1">
    <citation type="submission" date="2018-05" db="EMBL/GenBank/DDBJ databases">
        <authorList>
            <person name="Lanie J.A."/>
            <person name="Ng W.-L."/>
            <person name="Kazmierczak K.M."/>
            <person name="Andrzejewski T.M."/>
            <person name="Davidsen T.M."/>
            <person name="Wayne K.J."/>
            <person name="Tettelin H."/>
            <person name="Glass J.I."/>
            <person name="Rusch D."/>
            <person name="Podicherti R."/>
            <person name="Tsui H.-C.T."/>
            <person name="Winkler M.E."/>
        </authorList>
    </citation>
    <scope>NUCLEOTIDE SEQUENCE</scope>
</reference>
<dbReference type="GO" id="GO:0005886">
    <property type="term" value="C:plasma membrane"/>
    <property type="evidence" value="ECO:0007669"/>
    <property type="project" value="TreeGrafter"/>
</dbReference>
<dbReference type="PANTHER" id="PTHR32063">
    <property type="match status" value="1"/>
</dbReference>
<protein>
    <recommendedName>
        <fullName evidence="3">Acriflavin resistance protein</fullName>
    </recommendedName>
</protein>
<name>A0A382PV24_9ZZZZ</name>
<dbReference type="SUPFAM" id="SSF82714">
    <property type="entry name" value="Multidrug efflux transporter AcrB TolC docking domain, DN and DC subdomains"/>
    <property type="match status" value="1"/>
</dbReference>
<gene>
    <name evidence="2" type="ORF">METZ01_LOCUS329561</name>
</gene>
<dbReference type="InterPro" id="IPR027463">
    <property type="entry name" value="AcrB_DN_DC_subdom"/>
</dbReference>
<feature type="non-terminal residue" evidence="2">
    <location>
        <position position="1"/>
    </location>
</feature>
<feature type="non-terminal residue" evidence="2">
    <location>
        <position position="339"/>
    </location>
</feature>
<dbReference type="Gene3D" id="3.30.70.1320">
    <property type="entry name" value="Multidrug efflux transporter AcrB pore domain like"/>
    <property type="match status" value="1"/>
</dbReference>